<dbReference type="RefSeq" id="WP_125569424.1">
    <property type="nucleotide sequence ID" value="NZ_AP019307.1"/>
</dbReference>
<accession>A0A3G9J3Q7</accession>
<reference evidence="1 2" key="1">
    <citation type="submission" date="2018-11" db="EMBL/GenBank/DDBJ databases">
        <title>Complete genome sequence of Nocardioides baekrokdamisoli strain KCTC 39748.</title>
        <authorList>
            <person name="Kang S.W."/>
            <person name="Lee K.C."/>
            <person name="Kim K.K."/>
            <person name="Kim J.S."/>
            <person name="Kim D.S."/>
            <person name="Ko S.H."/>
            <person name="Yang S.H."/>
            <person name="Shin Y.K."/>
            <person name="Lee J.S."/>
        </authorList>
    </citation>
    <scope>NUCLEOTIDE SEQUENCE [LARGE SCALE GENOMIC DNA]</scope>
    <source>
        <strain evidence="1 2">KCTC 39748</strain>
    </source>
</reference>
<dbReference type="SUPFAM" id="SSF53474">
    <property type="entry name" value="alpha/beta-Hydrolases"/>
    <property type="match status" value="1"/>
</dbReference>
<protein>
    <recommendedName>
        <fullName evidence="3">Permease</fullName>
    </recommendedName>
</protein>
<proteinExistence type="predicted"/>
<evidence type="ECO:0000313" key="2">
    <source>
        <dbReference type="Proteomes" id="UP000271573"/>
    </source>
</evidence>
<dbReference type="Gene3D" id="3.40.50.1820">
    <property type="entry name" value="alpha/beta hydrolase"/>
    <property type="match status" value="1"/>
</dbReference>
<dbReference type="Pfam" id="PF02089">
    <property type="entry name" value="Palm_thioest"/>
    <property type="match status" value="1"/>
</dbReference>
<dbReference type="EMBL" id="AP019307">
    <property type="protein sequence ID" value="BBH18064.1"/>
    <property type="molecule type" value="Genomic_DNA"/>
</dbReference>
<sequence length="376" mass="39907">MRTTPTVLDGLALLTATADDLVVATVRDTHLALVDRVTTPLRAAAGLQQRQPGISDLVYAIIGGSLRGASRGLGAVASTGIGPRLEGHASGRFVNAAVNGLIGDELAADRPALGIQMAVRLDGRDLTWTDLRTAFPAATGRVAVFLHGLCEDESAWSAHRDRLGTTYAEELTASGWTVLMLRANSGLPVATNAGTFDHLMDRVHAHWPVDIERIALVGHSQGGLVMRTATAMSAAPWVGDVTDLITLGTPHQGSHVARAATAGSAALRRLPETAALGRILERRSIGIRDLDKGLPYDVAVPDHVRVRLVSASLGERPSGWVATAVGDLLVQPQSALGARRGRRRVEAANTLHLARSHHFTLLNDPRILAALKDWLR</sequence>
<evidence type="ECO:0008006" key="3">
    <source>
        <dbReference type="Google" id="ProtNLM"/>
    </source>
</evidence>
<dbReference type="OrthoDB" id="8871309at2"/>
<organism evidence="1 2">
    <name type="scientific">Nocardioides baekrokdamisoli</name>
    <dbReference type="NCBI Taxonomy" id="1804624"/>
    <lineage>
        <taxon>Bacteria</taxon>
        <taxon>Bacillati</taxon>
        <taxon>Actinomycetota</taxon>
        <taxon>Actinomycetes</taxon>
        <taxon>Propionibacteriales</taxon>
        <taxon>Nocardioidaceae</taxon>
        <taxon>Nocardioides</taxon>
    </lineage>
</organism>
<dbReference type="AlphaFoldDB" id="A0A3G9J3Q7"/>
<dbReference type="InterPro" id="IPR029058">
    <property type="entry name" value="AB_hydrolase_fold"/>
</dbReference>
<evidence type="ECO:0000313" key="1">
    <source>
        <dbReference type="EMBL" id="BBH18064.1"/>
    </source>
</evidence>
<name>A0A3G9J3Q7_9ACTN</name>
<dbReference type="KEGG" id="nbe:Back2_23510"/>
<dbReference type="Proteomes" id="UP000271573">
    <property type="component" value="Chromosome"/>
</dbReference>
<gene>
    <name evidence="1" type="ORF">Back2_23510</name>
</gene>
<keyword evidence="2" id="KW-1185">Reference proteome</keyword>